<dbReference type="Proteomes" id="UP000653565">
    <property type="component" value="Unassembled WGS sequence"/>
</dbReference>
<feature type="compositionally biased region" description="Low complexity" evidence="14">
    <location>
        <begin position="8"/>
        <end position="25"/>
    </location>
</feature>
<dbReference type="CDD" id="cd00067">
    <property type="entry name" value="GAL4"/>
    <property type="match status" value="1"/>
</dbReference>
<keyword evidence="18" id="KW-1185">Reference proteome</keyword>
<dbReference type="GO" id="GO:0000981">
    <property type="term" value="F:DNA-binding transcription factor activity, RNA polymerase II-specific"/>
    <property type="evidence" value="ECO:0007669"/>
    <property type="project" value="InterPro"/>
</dbReference>
<dbReference type="GO" id="GO:0008270">
    <property type="term" value="F:zinc ion binding"/>
    <property type="evidence" value="ECO:0007669"/>
    <property type="project" value="InterPro"/>
</dbReference>
<dbReference type="SMART" id="SM00066">
    <property type="entry name" value="GAL4"/>
    <property type="match status" value="1"/>
</dbReference>
<keyword evidence="7" id="KW-0256">Endoplasmic reticulum</keyword>
<dbReference type="GO" id="GO:0003677">
    <property type="term" value="F:DNA binding"/>
    <property type="evidence" value="ECO:0007669"/>
    <property type="project" value="UniProtKB-KW"/>
</dbReference>
<dbReference type="Pfam" id="PF00172">
    <property type="entry name" value="Zn_clus"/>
    <property type="match status" value="1"/>
</dbReference>
<dbReference type="InterPro" id="IPR036864">
    <property type="entry name" value="Zn2-C6_fun-type_DNA-bd_sf"/>
</dbReference>
<reference evidence="17" key="1">
    <citation type="journal article" date="2020" name="bioRxiv">
        <title>Genomic and phenotypic heterogeneity of clinical isolates of the human pathogens Aspergillus fumigatus, Aspergillus lentulus and Aspergillus fumigatiaffinis.</title>
        <authorList>
            <person name="dos Santos R.A.C."/>
            <person name="Steenwyk J.L."/>
            <person name="Rivero-Menendez O."/>
            <person name="Mead M.E."/>
            <person name="Silva L.P."/>
            <person name="Bastos R.W."/>
            <person name="Alastruey-Izquierdo A."/>
            <person name="Goldman G.H."/>
            <person name="Rokas A."/>
        </authorList>
    </citation>
    <scope>NUCLEOTIDE SEQUENCE</scope>
    <source>
        <strain evidence="17">CNM-CM6805</strain>
    </source>
</reference>
<keyword evidence="6" id="KW-0479">Metal-binding</keyword>
<keyword evidence="10" id="KW-0238">DNA-binding</keyword>
<keyword evidence="9" id="KW-0805">Transcription regulation</keyword>
<dbReference type="GO" id="GO:0008250">
    <property type="term" value="C:oligosaccharyltransferase complex"/>
    <property type="evidence" value="ECO:0007669"/>
    <property type="project" value="InterPro"/>
</dbReference>
<dbReference type="Pfam" id="PF02109">
    <property type="entry name" value="DAD"/>
    <property type="match status" value="1"/>
</dbReference>
<evidence type="ECO:0000256" key="2">
    <source>
        <dbReference type="ARBA" id="ARBA00004477"/>
    </source>
</evidence>
<gene>
    <name evidence="17" type="ORF">CNMCM6805_007658</name>
</gene>
<dbReference type="CDD" id="cd12148">
    <property type="entry name" value="fungal_TF_MHR"/>
    <property type="match status" value="1"/>
</dbReference>
<evidence type="ECO:0000256" key="10">
    <source>
        <dbReference type="ARBA" id="ARBA00023125"/>
    </source>
</evidence>
<dbReference type="SMART" id="SM00906">
    <property type="entry name" value="Fungal_trans"/>
    <property type="match status" value="1"/>
</dbReference>
<protein>
    <recommendedName>
        <fullName evidence="16">Zn(2)-C6 fungal-type domain-containing protein</fullName>
    </recommendedName>
</protein>
<dbReference type="InterPro" id="IPR007219">
    <property type="entry name" value="XnlR_reg_dom"/>
</dbReference>
<dbReference type="InterPro" id="IPR050613">
    <property type="entry name" value="Sec_Metabolite_Reg"/>
</dbReference>
<keyword evidence="13" id="KW-0539">Nucleus</keyword>
<feature type="region of interest" description="Disordered" evidence="14">
    <location>
        <begin position="212"/>
        <end position="232"/>
    </location>
</feature>
<dbReference type="GO" id="GO:0006351">
    <property type="term" value="P:DNA-templated transcription"/>
    <property type="evidence" value="ECO:0007669"/>
    <property type="project" value="InterPro"/>
</dbReference>
<dbReference type="InterPro" id="IPR001138">
    <property type="entry name" value="Zn2Cys6_DnaBD"/>
</dbReference>
<dbReference type="PROSITE" id="PS50048">
    <property type="entry name" value="ZN2_CY6_FUNGAL_2"/>
    <property type="match status" value="1"/>
</dbReference>
<evidence type="ECO:0000313" key="18">
    <source>
        <dbReference type="Proteomes" id="UP000653565"/>
    </source>
</evidence>
<comment type="pathway">
    <text evidence="3">Protein modification; protein glycosylation.</text>
</comment>
<keyword evidence="11 15" id="KW-0472">Membrane</keyword>
<keyword evidence="8 15" id="KW-1133">Transmembrane helix</keyword>
<evidence type="ECO:0000256" key="11">
    <source>
        <dbReference type="ARBA" id="ARBA00023136"/>
    </source>
</evidence>
<dbReference type="GO" id="GO:0005634">
    <property type="term" value="C:nucleus"/>
    <property type="evidence" value="ECO:0007669"/>
    <property type="project" value="UniProtKB-SubCell"/>
</dbReference>
<evidence type="ECO:0000256" key="12">
    <source>
        <dbReference type="ARBA" id="ARBA00023163"/>
    </source>
</evidence>
<keyword evidence="5 15" id="KW-0812">Transmembrane</keyword>
<keyword evidence="12" id="KW-0804">Transcription</keyword>
<dbReference type="UniPathway" id="UPA00378"/>
<evidence type="ECO:0000259" key="16">
    <source>
        <dbReference type="PROSITE" id="PS50048"/>
    </source>
</evidence>
<evidence type="ECO:0000256" key="6">
    <source>
        <dbReference type="ARBA" id="ARBA00022723"/>
    </source>
</evidence>
<dbReference type="AlphaFoldDB" id="A0A8H4GP30"/>
<dbReference type="OrthoDB" id="435881at2759"/>
<reference evidence="17" key="2">
    <citation type="submission" date="2020-04" db="EMBL/GenBank/DDBJ databases">
        <authorList>
            <person name="Santos R.A.C."/>
            <person name="Steenwyk J.L."/>
            <person name="Rivero-Menendez O."/>
            <person name="Mead M.E."/>
            <person name="Silva L.P."/>
            <person name="Bastos R.W."/>
            <person name="Alastruey-Izquierdo A."/>
            <person name="Goldman G.H."/>
            <person name="Rokas A."/>
        </authorList>
    </citation>
    <scope>NUCLEOTIDE SEQUENCE</scope>
    <source>
        <strain evidence="17">CNM-CM6805</strain>
    </source>
</reference>
<organism evidence="17 18">
    <name type="scientific">Aspergillus fumigatiaffinis</name>
    <dbReference type="NCBI Taxonomy" id="340414"/>
    <lineage>
        <taxon>Eukaryota</taxon>
        <taxon>Fungi</taxon>
        <taxon>Dikarya</taxon>
        <taxon>Ascomycota</taxon>
        <taxon>Pezizomycotina</taxon>
        <taxon>Eurotiomycetes</taxon>
        <taxon>Eurotiomycetidae</taxon>
        <taxon>Eurotiales</taxon>
        <taxon>Aspergillaceae</taxon>
        <taxon>Aspergillus</taxon>
        <taxon>Aspergillus subgen. Fumigati</taxon>
    </lineage>
</organism>
<feature type="transmembrane region" description="Helical" evidence="15">
    <location>
        <begin position="984"/>
        <end position="1002"/>
    </location>
</feature>
<comment type="similarity">
    <text evidence="4">Belongs to the DAD/OST2 family.</text>
</comment>
<evidence type="ECO:0000256" key="8">
    <source>
        <dbReference type="ARBA" id="ARBA00022989"/>
    </source>
</evidence>
<comment type="subcellular location">
    <subcellularLocation>
        <location evidence="2">Endoplasmic reticulum membrane</location>
        <topology evidence="2">Multi-pass membrane protein</topology>
    </subcellularLocation>
    <subcellularLocation>
        <location evidence="1">Nucleus</location>
    </subcellularLocation>
</comment>
<proteinExistence type="inferred from homology"/>
<sequence>MSFPPIESISSANQPHSSQSSSSNPFGYPKSTSADHAANPGTHTAHDPPSIRSCVTCRRRKVRCNKRTPCSNCVKAGIECVFPPPGRAPRKSKRPQDAELLSRLRRLEGVIEHLSGKKPGAVEPLSSVSSPSQQETGPASPQEGRQTTPQTQSVQAGKCPFVLDSDPQAAKPRNLEHEFGRLVIDEGRSRYVSNRLWASLGDEIEELQDILDPSSSEEEDHPSPESSSTLSTNHDGFLFGYYSLSHSLRGYHPPPPKIPVLWDIYLDNVAPLIPMFHKPTVRKLLTEAAQNPNLLDKNSEALVLSIYYVTIVSMSPEQCFSVLGDDRDTAVTRYRFAVEQALSKAGLLNTQSLMLLQAAVLFLIGVRREDDTKFVWTMTAVVLRLAQGIGLHRDGTNFGLKPFETEMRRRLWWHICLLDIRSAEEHGTDAQIHDRMYDTRLPLNINDEDITLDMQEPPEERVGFTEMTFSLVRCEITAALKRVSSMCPTGLPHPENTQRPPDSCAKLIQEVNKRIEERYIRHCDMNVPVQWVCATVARLILAKLWLMVHHPMTRQNPAASNLTIASRENLFVTSVEVAEFTRLLGQDQTTAKWSWLFVTNMQWHLIAFVLSELCVRPLSPLTDRAWQVVSSLYETWGRTAKHRKGMLWRPLSRLMKRVAAFREQQQQQQGVQHTSDPSSAQSLFTPYHIGVWQNAVQPYLAGGVPQIRDPSVPGSAQPANQPIAGPNFDTEIVPELFPSVSWPALPDSQSMSAQDPFSTAAPIEISENFVGPTATSQDPALLQHNWEAWDQVMRDFQMDRVTSNLDNHLAPALYSSALEANTVLLRGAFDLSLMDKAFSQAGYVINGGWSTVMALSMSVLYRVVYTVASSALVNPRFDTETSTPSHAASFSRLVLNVLNSSLIQLTSMPPKRTQTPGSSSLSSGPAVLSSNSSVYQIAHHVWQQYLTTTPQRTMMLDAFMVFLLFVGAVQFLYCVLAGNYPFNAFLSGFCAAVGQFVLTASLRMQTSSEQKGGNSKPSSKGKNARFAAVEGGEEQGAVSHERAFADYIFGSLILHFFCINFIN</sequence>
<dbReference type="PANTHER" id="PTHR31001:SF50">
    <property type="entry name" value="ZN(II)2CYS6 TRANSCRIPTION FACTOR (EUROFUNG)"/>
    <property type="match status" value="1"/>
</dbReference>
<feature type="domain" description="Zn(2)-C6 fungal-type" evidence="16">
    <location>
        <begin position="53"/>
        <end position="82"/>
    </location>
</feature>
<feature type="region of interest" description="Disordered" evidence="14">
    <location>
        <begin position="114"/>
        <end position="154"/>
    </location>
</feature>
<dbReference type="Gene3D" id="4.10.240.10">
    <property type="entry name" value="Zn(2)-C6 fungal-type DNA-binding domain"/>
    <property type="match status" value="1"/>
</dbReference>
<dbReference type="Pfam" id="PF04082">
    <property type="entry name" value="Fungal_trans"/>
    <property type="match status" value="1"/>
</dbReference>
<evidence type="ECO:0000256" key="14">
    <source>
        <dbReference type="SAM" id="MobiDB-lite"/>
    </source>
</evidence>
<feature type="region of interest" description="Disordered" evidence="14">
    <location>
        <begin position="1"/>
        <end position="51"/>
    </location>
</feature>
<evidence type="ECO:0000256" key="13">
    <source>
        <dbReference type="ARBA" id="ARBA00023242"/>
    </source>
</evidence>
<feature type="transmembrane region" description="Helical" evidence="15">
    <location>
        <begin position="958"/>
        <end position="978"/>
    </location>
</feature>
<evidence type="ECO:0000256" key="9">
    <source>
        <dbReference type="ARBA" id="ARBA00023015"/>
    </source>
</evidence>
<dbReference type="PROSITE" id="PS00463">
    <property type="entry name" value="ZN2_CY6_FUNGAL_1"/>
    <property type="match status" value="1"/>
</dbReference>
<evidence type="ECO:0000256" key="1">
    <source>
        <dbReference type="ARBA" id="ARBA00004123"/>
    </source>
</evidence>
<feature type="transmembrane region" description="Helical" evidence="15">
    <location>
        <begin position="1044"/>
        <end position="1062"/>
    </location>
</feature>
<dbReference type="EMBL" id="JAAAPX010000054">
    <property type="protein sequence ID" value="KAF4236148.1"/>
    <property type="molecule type" value="Genomic_DNA"/>
</dbReference>
<dbReference type="SUPFAM" id="SSF57701">
    <property type="entry name" value="Zn2/Cys6 DNA-binding domain"/>
    <property type="match status" value="1"/>
</dbReference>
<accession>A0A8H4GP30</accession>
<evidence type="ECO:0000256" key="15">
    <source>
        <dbReference type="SAM" id="Phobius"/>
    </source>
</evidence>
<evidence type="ECO:0000256" key="5">
    <source>
        <dbReference type="ARBA" id="ARBA00022692"/>
    </source>
</evidence>
<feature type="compositionally biased region" description="Polar residues" evidence="14">
    <location>
        <begin position="126"/>
        <end position="154"/>
    </location>
</feature>
<comment type="caution">
    <text evidence="17">The sequence shown here is derived from an EMBL/GenBank/DDBJ whole genome shotgun (WGS) entry which is preliminary data.</text>
</comment>
<name>A0A8H4GP30_9EURO</name>
<dbReference type="InterPro" id="IPR003038">
    <property type="entry name" value="DAD/Ost2"/>
</dbReference>
<evidence type="ECO:0000256" key="3">
    <source>
        <dbReference type="ARBA" id="ARBA00004922"/>
    </source>
</evidence>
<evidence type="ECO:0000313" key="17">
    <source>
        <dbReference type="EMBL" id="KAF4236148.1"/>
    </source>
</evidence>
<evidence type="ECO:0000256" key="7">
    <source>
        <dbReference type="ARBA" id="ARBA00022824"/>
    </source>
</evidence>
<dbReference type="PANTHER" id="PTHR31001">
    <property type="entry name" value="UNCHARACTERIZED TRANSCRIPTIONAL REGULATORY PROTEIN"/>
    <property type="match status" value="1"/>
</dbReference>
<evidence type="ECO:0000256" key="4">
    <source>
        <dbReference type="ARBA" id="ARBA00009386"/>
    </source>
</evidence>